<proteinExistence type="inferred from homology"/>
<evidence type="ECO:0000256" key="2">
    <source>
        <dbReference type="ARBA" id="ARBA00022840"/>
    </source>
</evidence>
<keyword evidence="2" id="KW-0067">ATP-binding</keyword>
<evidence type="ECO:0000256" key="1">
    <source>
        <dbReference type="ARBA" id="ARBA00022741"/>
    </source>
</evidence>
<dbReference type="InterPro" id="IPR005654">
    <property type="entry name" value="ATPase_AFG1-like"/>
</dbReference>
<dbReference type="NCBIfam" id="NF040713">
    <property type="entry name" value="ZapE"/>
    <property type="match status" value="1"/>
</dbReference>
<dbReference type="Pfam" id="PF03969">
    <property type="entry name" value="AFG1_ATPase"/>
    <property type="match status" value="1"/>
</dbReference>
<protein>
    <recommendedName>
        <fullName evidence="4">Cell division protein ZapE</fullName>
    </recommendedName>
</protein>
<dbReference type="GO" id="GO:0032153">
    <property type="term" value="C:cell division site"/>
    <property type="evidence" value="ECO:0007669"/>
    <property type="project" value="TreeGrafter"/>
</dbReference>
<dbReference type="GO" id="GO:0005737">
    <property type="term" value="C:cytoplasm"/>
    <property type="evidence" value="ECO:0007669"/>
    <property type="project" value="TreeGrafter"/>
</dbReference>
<name>A0A382KXD6_9ZZZZ</name>
<accession>A0A382KXD6</accession>
<dbReference type="EMBL" id="UINC01082733">
    <property type="protein sequence ID" value="SVC27772.1"/>
    <property type="molecule type" value="Genomic_DNA"/>
</dbReference>
<dbReference type="InterPro" id="IPR030870">
    <property type="entry name" value="ZapE"/>
</dbReference>
<dbReference type="SUPFAM" id="SSF52540">
    <property type="entry name" value="P-loop containing nucleoside triphosphate hydrolases"/>
    <property type="match status" value="1"/>
</dbReference>
<evidence type="ECO:0008006" key="4">
    <source>
        <dbReference type="Google" id="ProtNLM"/>
    </source>
</evidence>
<reference evidence="3" key="1">
    <citation type="submission" date="2018-05" db="EMBL/GenBank/DDBJ databases">
        <authorList>
            <person name="Lanie J.A."/>
            <person name="Ng W.-L."/>
            <person name="Kazmierczak K.M."/>
            <person name="Andrzejewski T.M."/>
            <person name="Davidsen T.M."/>
            <person name="Wayne K.J."/>
            <person name="Tettelin H."/>
            <person name="Glass J.I."/>
            <person name="Rusch D."/>
            <person name="Podicherti R."/>
            <person name="Tsui H.-C.T."/>
            <person name="Winkler M.E."/>
        </authorList>
    </citation>
    <scope>NUCLEOTIDE SEQUENCE</scope>
</reference>
<dbReference type="GO" id="GO:0051301">
    <property type="term" value="P:cell division"/>
    <property type="evidence" value="ECO:0007669"/>
    <property type="project" value="InterPro"/>
</dbReference>
<evidence type="ECO:0000313" key="3">
    <source>
        <dbReference type="EMBL" id="SVC27772.1"/>
    </source>
</evidence>
<dbReference type="PANTHER" id="PTHR12169:SF6">
    <property type="entry name" value="AFG1-LIKE ATPASE"/>
    <property type="match status" value="1"/>
</dbReference>
<keyword evidence="1" id="KW-0547">Nucleotide-binding</keyword>
<gene>
    <name evidence="3" type="ORF">METZ01_LOCUS280626</name>
</gene>
<dbReference type="InterPro" id="IPR027417">
    <property type="entry name" value="P-loop_NTPase"/>
</dbReference>
<sequence length="366" mass="42149">MQTPLEKYKNDLNSDGFNADPSQEAAVIDLQKLFVDLCTKQPNENFLLKKLKSLLGIKTENKIIGLYFWGGVGRGKTYLVDCFFDCLPFENKWRIHFHRFMQNIHKELNELSNIESPLEIIADRLSQKTQIICFDEFHVSDITDAMLLGGLLEALFKRNVVLVATSNQHPDQLYYDGLQRDRFLPAISLLKKNTKVVNIDSGIDYRLEFFDHAEIYHSPLDDNANAILEDDFIHVCPDKGDEASILEIEDREIETVRCGDGVVWFDFKAICAGPRSVADYIEIARQYQTVLIANIPVMNDNDNDVVKRLIILIDEFYDRNVKLIITAEAAPAKLYQGKRLAESFKRTQSRLEEMRTHDYLAKEHLP</sequence>
<organism evidence="3">
    <name type="scientific">marine metagenome</name>
    <dbReference type="NCBI Taxonomy" id="408172"/>
    <lineage>
        <taxon>unclassified sequences</taxon>
        <taxon>metagenomes</taxon>
        <taxon>ecological metagenomes</taxon>
    </lineage>
</organism>
<dbReference type="GO" id="GO:0005524">
    <property type="term" value="F:ATP binding"/>
    <property type="evidence" value="ECO:0007669"/>
    <property type="project" value="UniProtKB-KW"/>
</dbReference>
<dbReference type="Gene3D" id="3.40.50.300">
    <property type="entry name" value="P-loop containing nucleotide triphosphate hydrolases"/>
    <property type="match status" value="1"/>
</dbReference>
<dbReference type="AlphaFoldDB" id="A0A382KXD6"/>
<dbReference type="HAMAP" id="MF_01919">
    <property type="entry name" value="ZapE"/>
    <property type="match status" value="1"/>
</dbReference>
<dbReference type="GO" id="GO:0016887">
    <property type="term" value="F:ATP hydrolysis activity"/>
    <property type="evidence" value="ECO:0007669"/>
    <property type="project" value="InterPro"/>
</dbReference>
<dbReference type="PANTHER" id="PTHR12169">
    <property type="entry name" value="ATPASE N2B"/>
    <property type="match status" value="1"/>
</dbReference>